<dbReference type="InterPro" id="IPR050560">
    <property type="entry name" value="MYB_TF"/>
</dbReference>
<protein>
    <submittedName>
        <fullName evidence="3">Transcriptional activator Myb</fullName>
    </submittedName>
</protein>
<dbReference type="GO" id="GO:0005634">
    <property type="term" value="C:nucleus"/>
    <property type="evidence" value="ECO:0007669"/>
    <property type="project" value="TreeGrafter"/>
</dbReference>
<comment type="caution">
    <text evidence="3">The sequence shown here is derived from an EMBL/GenBank/DDBJ whole genome shotgun (WGS) entry which is preliminary data.</text>
</comment>
<feature type="region of interest" description="Disordered" evidence="1">
    <location>
        <begin position="154"/>
        <end position="183"/>
    </location>
</feature>
<feature type="compositionally biased region" description="Polar residues" evidence="1">
    <location>
        <begin position="162"/>
        <end position="173"/>
    </location>
</feature>
<dbReference type="GO" id="GO:0045944">
    <property type="term" value="P:positive regulation of transcription by RNA polymerase II"/>
    <property type="evidence" value="ECO:0007669"/>
    <property type="project" value="TreeGrafter"/>
</dbReference>
<dbReference type="GO" id="GO:0000278">
    <property type="term" value="P:mitotic cell cycle"/>
    <property type="evidence" value="ECO:0007669"/>
    <property type="project" value="TreeGrafter"/>
</dbReference>
<dbReference type="STRING" id="45235.A0A2K3Q9D8"/>
<dbReference type="PANTHER" id="PTHR45614:SF265">
    <property type="entry name" value="MYB-LIKE DOMAIN-CONTAINING PROTEIN-RELATED"/>
    <property type="match status" value="1"/>
</dbReference>
<reference evidence="3 4" key="1">
    <citation type="submission" date="2017-08" db="EMBL/GenBank/DDBJ databases">
        <title>Harnessing the power of phylogenomics to disentangle the directionality and signatures of interkingdom host jumping in the parasitic fungal genus Tolypocladium.</title>
        <authorList>
            <person name="Quandt C.A."/>
            <person name="Patterson W."/>
            <person name="Spatafora J.W."/>
        </authorList>
    </citation>
    <scope>NUCLEOTIDE SEQUENCE [LARGE SCALE GENOMIC DNA]</scope>
    <source>
        <strain evidence="3 4">CBS 113982</strain>
    </source>
</reference>
<dbReference type="SUPFAM" id="SSF46689">
    <property type="entry name" value="Homeodomain-like"/>
    <property type="match status" value="1"/>
</dbReference>
<organism evidence="3 4">
    <name type="scientific">Tolypocladium capitatum</name>
    <dbReference type="NCBI Taxonomy" id="45235"/>
    <lineage>
        <taxon>Eukaryota</taxon>
        <taxon>Fungi</taxon>
        <taxon>Dikarya</taxon>
        <taxon>Ascomycota</taxon>
        <taxon>Pezizomycotina</taxon>
        <taxon>Sordariomycetes</taxon>
        <taxon>Hypocreomycetidae</taxon>
        <taxon>Hypocreales</taxon>
        <taxon>Ophiocordycipitaceae</taxon>
        <taxon>Tolypocladium</taxon>
    </lineage>
</organism>
<dbReference type="InterPro" id="IPR001005">
    <property type="entry name" value="SANT/Myb"/>
</dbReference>
<dbReference type="GO" id="GO:0000978">
    <property type="term" value="F:RNA polymerase II cis-regulatory region sequence-specific DNA binding"/>
    <property type="evidence" value="ECO:0007669"/>
    <property type="project" value="TreeGrafter"/>
</dbReference>
<dbReference type="AlphaFoldDB" id="A0A2K3Q9D8"/>
<evidence type="ECO:0000256" key="1">
    <source>
        <dbReference type="SAM" id="MobiDB-lite"/>
    </source>
</evidence>
<evidence type="ECO:0000313" key="4">
    <source>
        <dbReference type="Proteomes" id="UP000236621"/>
    </source>
</evidence>
<gene>
    <name evidence="3" type="ORF">TCAP_05985</name>
</gene>
<dbReference type="CDD" id="cd00167">
    <property type="entry name" value="SANT"/>
    <property type="match status" value="1"/>
</dbReference>
<evidence type="ECO:0000259" key="2">
    <source>
        <dbReference type="Pfam" id="PF00249"/>
    </source>
</evidence>
<dbReference type="OrthoDB" id="4926295at2759"/>
<evidence type="ECO:0000313" key="3">
    <source>
        <dbReference type="EMBL" id="PNY24073.1"/>
    </source>
</evidence>
<dbReference type="InterPro" id="IPR009057">
    <property type="entry name" value="Homeodomain-like_sf"/>
</dbReference>
<keyword evidence="4" id="KW-1185">Reference proteome</keyword>
<dbReference type="EMBL" id="NRSZ01000978">
    <property type="protein sequence ID" value="PNY24073.1"/>
    <property type="molecule type" value="Genomic_DNA"/>
</dbReference>
<proteinExistence type="predicted"/>
<name>A0A2K3Q9D8_9HYPO</name>
<accession>A0A2K3Q9D8</accession>
<dbReference type="Gene3D" id="1.10.10.60">
    <property type="entry name" value="Homeodomain-like"/>
    <property type="match status" value="1"/>
</dbReference>
<feature type="compositionally biased region" description="Basic and acidic residues" evidence="1">
    <location>
        <begin position="310"/>
        <end position="321"/>
    </location>
</feature>
<feature type="region of interest" description="Disordered" evidence="1">
    <location>
        <begin position="308"/>
        <end position="331"/>
    </location>
</feature>
<dbReference type="Proteomes" id="UP000236621">
    <property type="component" value="Unassembled WGS sequence"/>
</dbReference>
<dbReference type="PANTHER" id="PTHR45614">
    <property type="entry name" value="MYB PROTEIN-RELATED"/>
    <property type="match status" value="1"/>
</dbReference>
<sequence>MARGLLLVPRVYERRVAHGHSWTVIATHVGSRSPDHGPRGRRGLNGAECDVEECAKRWQFKLDPKLDRGRWSTAECWKPRGADGLMDSTQDQLLLKCVGEYGREWKQIQDDHYPARSRNDLKNRYTILTRQSNTKSRARAASDARRHVVDVMVEETEDSPRAESSSTENSNEMQGLGSGSIIGGDGAFGMQRGDDQADFGLGMDMDGCGDHWLDAMCQSPGSMDLADIAVDVDMLQSSSSAACLSPPPALASVSTPESQSQSPGVASIVSAEDLDLQMAQYNRQHGMDAADLFQSLLFFQSHMQTRPHSASRELSEADKGFGDVPEQQRPPVPRSKVALVVEACDGLMLNRLLAVALMADGNAKVEMEYAT</sequence>
<dbReference type="GO" id="GO:0000981">
    <property type="term" value="F:DNA-binding transcription factor activity, RNA polymerase II-specific"/>
    <property type="evidence" value="ECO:0007669"/>
    <property type="project" value="TreeGrafter"/>
</dbReference>
<dbReference type="Pfam" id="PF00249">
    <property type="entry name" value="Myb_DNA-binding"/>
    <property type="match status" value="1"/>
</dbReference>
<feature type="domain" description="Myb-like" evidence="2">
    <location>
        <begin position="90"/>
        <end position="125"/>
    </location>
</feature>